<dbReference type="STRING" id="1216932.CM240_0980"/>
<dbReference type="InterPro" id="IPR003797">
    <property type="entry name" value="DegV"/>
</dbReference>
<dbReference type="AlphaFoldDB" id="W6RWY3"/>
<dbReference type="SUPFAM" id="SSF82549">
    <property type="entry name" value="DAK1/DegV-like"/>
    <property type="match status" value="1"/>
</dbReference>
<accession>W6RWY3</accession>
<gene>
    <name evidence="2" type="ORF">CM240_0980</name>
</gene>
<dbReference type="HOGENOM" id="CLU_048251_0_1_9"/>
<name>W6RWY3_9CLOT</name>
<dbReference type="Pfam" id="PF02645">
    <property type="entry name" value="DegV"/>
    <property type="match status" value="1"/>
</dbReference>
<keyword evidence="1" id="KW-0446">Lipid-binding</keyword>
<evidence type="ECO:0000313" key="3">
    <source>
        <dbReference type="Proteomes" id="UP000019426"/>
    </source>
</evidence>
<dbReference type="OrthoDB" id="9780216at2"/>
<dbReference type="PATRIC" id="fig|1216932.3.peg.968"/>
<dbReference type="InterPro" id="IPR043168">
    <property type="entry name" value="DegV_C"/>
</dbReference>
<dbReference type="PANTHER" id="PTHR33434">
    <property type="entry name" value="DEGV DOMAIN-CONTAINING PROTEIN DR_1986-RELATED"/>
    <property type="match status" value="1"/>
</dbReference>
<reference evidence="2 3" key="1">
    <citation type="submission" date="2013-11" db="EMBL/GenBank/DDBJ databases">
        <title>Complete genome sequence of Clostridum sp. M2/40.</title>
        <authorList>
            <person name="Wibberg D."/>
            <person name="Puehler A."/>
            <person name="Schlueter A."/>
        </authorList>
    </citation>
    <scope>NUCLEOTIDE SEQUENCE [LARGE SCALE GENOMIC DNA]</scope>
    <source>
        <strain evidence="3">M2/40</strain>
    </source>
</reference>
<dbReference type="NCBIfam" id="TIGR00762">
    <property type="entry name" value="DegV"/>
    <property type="match status" value="1"/>
</dbReference>
<proteinExistence type="predicted"/>
<dbReference type="InterPro" id="IPR050270">
    <property type="entry name" value="DegV_domain_contain"/>
</dbReference>
<dbReference type="PROSITE" id="PS51482">
    <property type="entry name" value="DEGV"/>
    <property type="match status" value="1"/>
</dbReference>
<protein>
    <submittedName>
        <fullName evidence="2">DegV domain-containing protein</fullName>
    </submittedName>
</protein>
<evidence type="ECO:0000313" key="2">
    <source>
        <dbReference type="EMBL" id="CDM68144.1"/>
    </source>
</evidence>
<dbReference type="EMBL" id="HG917868">
    <property type="protein sequence ID" value="CDM68144.1"/>
    <property type="molecule type" value="Genomic_DNA"/>
</dbReference>
<evidence type="ECO:0000256" key="1">
    <source>
        <dbReference type="ARBA" id="ARBA00023121"/>
    </source>
</evidence>
<dbReference type="Gene3D" id="3.30.1180.10">
    <property type="match status" value="1"/>
</dbReference>
<organism evidence="2 3">
    <name type="scientific">Clostridium bornimense</name>
    <dbReference type="NCBI Taxonomy" id="1216932"/>
    <lineage>
        <taxon>Bacteria</taxon>
        <taxon>Bacillati</taxon>
        <taxon>Bacillota</taxon>
        <taxon>Clostridia</taxon>
        <taxon>Eubacteriales</taxon>
        <taxon>Clostridiaceae</taxon>
        <taxon>Clostridium</taxon>
    </lineage>
</organism>
<dbReference type="GO" id="GO:0008289">
    <property type="term" value="F:lipid binding"/>
    <property type="evidence" value="ECO:0007669"/>
    <property type="project" value="UniProtKB-KW"/>
</dbReference>
<dbReference type="eggNOG" id="COG1307">
    <property type="taxonomic scope" value="Bacteria"/>
</dbReference>
<dbReference type="Proteomes" id="UP000019426">
    <property type="component" value="Chromosome M2/40_rep1"/>
</dbReference>
<dbReference type="RefSeq" id="WP_044037016.1">
    <property type="nucleotide sequence ID" value="NZ_HG917868.1"/>
</dbReference>
<sequence length="282" mass="31369">MDKIKIITDSTCDLPQSIIDEYDIEVIPLLVTINGESYKDREELVFSEMMEKIKDSDELPTTTQINPQRFYEYYKRYIDEGYKIVSIHISSKMSGTAQSALIAKDMLDTEDIEVVDSQNVTAGLGVLVLEAQNLKEKGYGYKEIANEIRNSVDNVKSALLFTSLDNLIKGGRLSKTAGTIGNLLGIKLILDVSNGIMNVREKIRGTKKGVKSIISYIDEKGVREGSKVVFLTAGLEEVEIRETIISALKERNIDYIESEVGCVVGTHSGTNACGFFFLEKNN</sequence>
<dbReference type="PANTHER" id="PTHR33434:SF2">
    <property type="entry name" value="FATTY ACID-BINDING PROTEIN TM_1468"/>
    <property type="match status" value="1"/>
</dbReference>
<dbReference type="Gene3D" id="3.40.50.10170">
    <property type="match status" value="1"/>
</dbReference>
<dbReference type="KEGG" id="clt:CM240_0980"/>
<keyword evidence="3" id="KW-1185">Reference proteome</keyword>